<feature type="binding site" evidence="10">
    <location>
        <position position="67"/>
    </location>
    <ligand>
        <name>Mn(2+)</name>
        <dbReference type="ChEBI" id="CHEBI:29035"/>
    </ligand>
</feature>
<evidence type="ECO:0000259" key="11">
    <source>
        <dbReference type="PROSITE" id="PS51462"/>
    </source>
</evidence>
<dbReference type="UniPathway" id="UPA00059">
    <property type="reaction ID" value="UER00104"/>
</dbReference>
<feature type="binding site" evidence="10">
    <location>
        <position position="110"/>
    </location>
    <ligand>
        <name>Mn(2+)</name>
        <dbReference type="ChEBI" id="CHEBI:29035"/>
    </ligand>
</feature>
<keyword evidence="4 10" id="KW-0963">Cytoplasm</keyword>
<evidence type="ECO:0000256" key="10">
    <source>
        <dbReference type="HAMAP-Rule" id="MF_00202"/>
    </source>
</evidence>
<evidence type="ECO:0000256" key="7">
    <source>
        <dbReference type="ARBA" id="ARBA00023211"/>
    </source>
</evidence>
<dbReference type="PROSITE" id="PS51462">
    <property type="entry name" value="NUDIX"/>
    <property type="match status" value="1"/>
</dbReference>
<comment type="cofactor">
    <cofactor evidence="10">
        <name>Mg(2+)</name>
        <dbReference type="ChEBI" id="CHEBI:18420"/>
    </cofactor>
    <text evidence="10">Binds 1 Mg(2+) ion per subunit. The magnesium ion binds only when substrate is bound.</text>
</comment>
<proteinExistence type="inferred from homology"/>
<evidence type="ECO:0000313" key="13">
    <source>
        <dbReference type="Proteomes" id="UP000031535"/>
    </source>
</evidence>
<evidence type="ECO:0000313" key="12">
    <source>
        <dbReference type="EMBL" id="KIH83364.1"/>
    </source>
</evidence>
<organism evidence="12 13">
    <name type="scientific">Pseudomonas batumici</name>
    <dbReference type="NCBI Taxonomy" id="226910"/>
    <lineage>
        <taxon>Bacteria</taxon>
        <taxon>Pseudomonadati</taxon>
        <taxon>Pseudomonadota</taxon>
        <taxon>Gammaproteobacteria</taxon>
        <taxon>Pseudomonadales</taxon>
        <taxon>Pseudomonadaceae</taxon>
        <taxon>Pseudomonas</taxon>
    </lineage>
</organism>
<evidence type="ECO:0000256" key="3">
    <source>
        <dbReference type="ARBA" id="ARBA00012057"/>
    </source>
</evidence>
<feature type="binding site" evidence="10">
    <location>
        <position position="24"/>
    </location>
    <ligand>
        <name>Mn(2+)</name>
        <dbReference type="ChEBI" id="CHEBI:29035"/>
    </ligand>
</feature>
<comment type="similarity">
    <text evidence="2 10">Belongs to the IPP isomerase type 1 family.</text>
</comment>
<keyword evidence="6 10" id="KW-0460">Magnesium</keyword>
<dbReference type="GO" id="GO:0004452">
    <property type="term" value="F:isopentenyl-diphosphate delta-isomerase activity"/>
    <property type="evidence" value="ECO:0007669"/>
    <property type="project" value="UniProtKB-UniRule"/>
</dbReference>
<evidence type="ECO:0000256" key="4">
    <source>
        <dbReference type="ARBA" id="ARBA00022490"/>
    </source>
</evidence>
<dbReference type="PANTHER" id="PTHR10885:SF0">
    <property type="entry name" value="ISOPENTENYL-DIPHOSPHATE DELTA-ISOMERASE"/>
    <property type="match status" value="1"/>
</dbReference>
<evidence type="ECO:0000256" key="8">
    <source>
        <dbReference type="ARBA" id="ARBA00023229"/>
    </source>
</evidence>
<reference evidence="12 13" key="1">
    <citation type="submission" date="2015-01" db="EMBL/GenBank/DDBJ databases">
        <title>Complete genome of Pseudomonas batumici UCM B-321 producer of the batumin antibiotic with strong antistaphilococcal and potential anticancer activity.</title>
        <authorList>
            <person name="Klochko V.V."/>
            <person name="Zelena L.B."/>
            <person name="Elena K.A."/>
            <person name="Reva O.N."/>
        </authorList>
    </citation>
    <scope>NUCLEOTIDE SEQUENCE [LARGE SCALE GENOMIC DNA]</scope>
    <source>
        <strain evidence="12 13">UCM B-321</strain>
    </source>
</reference>
<dbReference type="Pfam" id="PF00293">
    <property type="entry name" value="NUDIX"/>
    <property type="match status" value="1"/>
</dbReference>
<evidence type="ECO:0000256" key="1">
    <source>
        <dbReference type="ARBA" id="ARBA00004826"/>
    </source>
</evidence>
<dbReference type="AlphaFoldDB" id="A0A0C2EBV6"/>
<comment type="subcellular location">
    <subcellularLocation>
        <location evidence="10">Cytoplasm</location>
    </subcellularLocation>
</comment>
<dbReference type="Gene3D" id="3.90.79.10">
    <property type="entry name" value="Nucleoside Triphosphate Pyrophosphohydrolase"/>
    <property type="match status" value="1"/>
</dbReference>
<dbReference type="EC" id="5.3.3.2" evidence="3 10"/>
<dbReference type="GO" id="GO:0050992">
    <property type="term" value="P:dimethylallyl diphosphate biosynthetic process"/>
    <property type="evidence" value="ECO:0007669"/>
    <property type="project" value="UniProtKB-UniRule"/>
</dbReference>
<dbReference type="SUPFAM" id="SSF55811">
    <property type="entry name" value="Nudix"/>
    <property type="match status" value="1"/>
</dbReference>
<sequence length="197" mass="22269">MEETLILVDENDNETGSAQKLLIHQQGLRHRAFSIFIFDGQGRLLLQQRALGKYHSQGLWTNTCCGHPRLGEQIHTAAQRRLFEEMGLTCPLTKVASLLYREQVSNDLIEHEFDHLFVGTSDTQPVANPEEALAWAWLPLSDIPGRIAAEPDKYTIWFRKIFDTYTLTGLRAWQKIALAAPSTSHLGEPTEFKKIGG</sequence>
<comment type="function">
    <text evidence="10">Catalyzes the 1,3-allylic rearrangement of the homoallylic substrate isopentenyl (IPP) to its highly electrophilic allylic isomer, dimethylallyl diphosphate (DMAPP).</text>
</comment>
<dbReference type="PANTHER" id="PTHR10885">
    <property type="entry name" value="ISOPENTENYL-DIPHOSPHATE DELTA-ISOMERASE"/>
    <property type="match status" value="1"/>
</dbReference>
<evidence type="ECO:0000256" key="2">
    <source>
        <dbReference type="ARBA" id="ARBA00007579"/>
    </source>
</evidence>
<feature type="binding site" evidence="10">
    <location>
        <position position="112"/>
    </location>
    <ligand>
        <name>Mn(2+)</name>
        <dbReference type="ChEBI" id="CHEBI:29035"/>
    </ligand>
</feature>
<comment type="caution">
    <text evidence="12">The sequence shown here is derived from an EMBL/GenBank/DDBJ whole genome shotgun (WGS) entry which is preliminary data.</text>
</comment>
<dbReference type="Proteomes" id="UP000031535">
    <property type="component" value="Unassembled WGS sequence"/>
</dbReference>
<dbReference type="HAMAP" id="MF_00202">
    <property type="entry name" value="Idi"/>
    <property type="match status" value="1"/>
</dbReference>
<dbReference type="EMBL" id="JXDG01000037">
    <property type="protein sequence ID" value="KIH83364.1"/>
    <property type="molecule type" value="Genomic_DNA"/>
</dbReference>
<dbReference type="InterPro" id="IPR056375">
    <property type="entry name" value="Idi_bact"/>
</dbReference>
<name>A0A0C2EBV6_9PSED</name>
<feature type="binding site" evidence="10">
    <location>
        <position position="30"/>
    </location>
    <ligand>
        <name>Mn(2+)</name>
        <dbReference type="ChEBI" id="CHEBI:29035"/>
    </ligand>
</feature>
<dbReference type="NCBIfam" id="NF002995">
    <property type="entry name" value="PRK03759.1"/>
    <property type="match status" value="1"/>
</dbReference>
<dbReference type="OrthoDB" id="9809458at2"/>
<dbReference type="NCBIfam" id="TIGR02150">
    <property type="entry name" value="IPP_isom_1"/>
    <property type="match status" value="1"/>
</dbReference>
<keyword evidence="8 10" id="KW-0414">Isoprene biosynthesis</keyword>
<accession>A0A0C2EBV6</accession>
<dbReference type="CDD" id="cd02885">
    <property type="entry name" value="NUDIX_IPP_Isomerase"/>
    <property type="match status" value="1"/>
</dbReference>
<dbReference type="InterPro" id="IPR015797">
    <property type="entry name" value="NUDIX_hydrolase-like_dom_sf"/>
</dbReference>
<evidence type="ECO:0000256" key="9">
    <source>
        <dbReference type="ARBA" id="ARBA00023235"/>
    </source>
</evidence>
<dbReference type="PATRIC" id="fig|226910.6.peg.2852"/>
<keyword evidence="9 10" id="KW-0413">Isomerase</keyword>
<feature type="active site" evidence="10">
    <location>
        <position position="65"/>
    </location>
</feature>
<comment type="pathway">
    <text evidence="1 10">Isoprenoid biosynthesis; dimethylallyl diphosphate biosynthesis; dimethylallyl diphosphate from isopentenyl diphosphate: step 1/1.</text>
</comment>
<feature type="active site" evidence="10">
    <location>
        <position position="112"/>
    </location>
</feature>
<evidence type="ECO:0000256" key="6">
    <source>
        <dbReference type="ARBA" id="ARBA00022842"/>
    </source>
</evidence>
<evidence type="ECO:0000256" key="5">
    <source>
        <dbReference type="ARBA" id="ARBA00022723"/>
    </source>
</evidence>
<dbReference type="GO" id="GO:0005737">
    <property type="term" value="C:cytoplasm"/>
    <property type="evidence" value="ECO:0007669"/>
    <property type="project" value="UniProtKB-SubCell"/>
</dbReference>
<dbReference type="STRING" id="226910.UCMB321_2860"/>
<dbReference type="InterPro" id="IPR011876">
    <property type="entry name" value="IsopentenylPP_isomerase_typ1"/>
</dbReference>
<dbReference type="GO" id="GO:0009240">
    <property type="term" value="P:isopentenyl diphosphate biosynthetic process"/>
    <property type="evidence" value="ECO:0007669"/>
    <property type="project" value="TreeGrafter"/>
</dbReference>
<dbReference type="InterPro" id="IPR000086">
    <property type="entry name" value="NUDIX_hydrolase_dom"/>
</dbReference>
<comment type="cofactor">
    <cofactor evidence="10">
        <name>Mn(2+)</name>
        <dbReference type="ChEBI" id="CHEBI:29035"/>
    </cofactor>
    <text evidence="10">Binds 1 Mn(2+) ion per subunit.</text>
</comment>
<feature type="domain" description="Nudix hydrolase" evidence="11">
    <location>
        <begin position="28"/>
        <end position="160"/>
    </location>
</feature>
<protein>
    <recommendedName>
        <fullName evidence="3 10">Isopentenyl-diphosphate Delta-isomerase</fullName>
        <shortName evidence="10">IPP isomerase</shortName>
        <ecNumber evidence="3 10">5.3.3.2</ecNumber>
    </recommendedName>
    <alternativeName>
        <fullName evidence="10">IPP:DMAPP isomerase</fullName>
    </alternativeName>
    <alternativeName>
        <fullName evidence="10">Isopentenyl pyrophosphate isomerase</fullName>
    </alternativeName>
</protein>
<gene>
    <name evidence="10" type="primary">idi</name>
    <name evidence="12" type="ORF">UCMB321_2860</name>
</gene>
<dbReference type="PIRSF" id="PIRSF018427">
    <property type="entry name" value="Isopntndiph_ism"/>
    <property type="match status" value="1"/>
</dbReference>
<keyword evidence="5 10" id="KW-0479">Metal-binding</keyword>
<keyword evidence="7 10" id="KW-0464">Manganese</keyword>
<dbReference type="GO" id="GO:0046872">
    <property type="term" value="F:metal ion binding"/>
    <property type="evidence" value="ECO:0007669"/>
    <property type="project" value="UniProtKB-KW"/>
</dbReference>
<keyword evidence="13" id="KW-1185">Reference proteome</keyword>
<feature type="binding site" evidence="10">
    <location>
        <position position="85"/>
    </location>
    <ligand>
        <name>Mg(2+)</name>
        <dbReference type="ChEBI" id="CHEBI:18420"/>
    </ligand>
</feature>
<comment type="catalytic activity">
    <reaction evidence="10">
        <text>isopentenyl diphosphate = dimethylallyl diphosphate</text>
        <dbReference type="Rhea" id="RHEA:23284"/>
        <dbReference type="ChEBI" id="CHEBI:57623"/>
        <dbReference type="ChEBI" id="CHEBI:128769"/>
        <dbReference type="EC" id="5.3.3.2"/>
    </reaction>
</comment>
<dbReference type="RefSeq" id="WP_052451209.1">
    <property type="nucleotide sequence ID" value="NZ_JXDG01000037.1"/>
</dbReference>